<dbReference type="EMBL" id="QVOD01000075">
    <property type="protein sequence ID" value="RFT62188.1"/>
    <property type="molecule type" value="Genomic_DNA"/>
</dbReference>
<evidence type="ECO:0000313" key="4">
    <source>
        <dbReference type="Proteomes" id="UP000029389"/>
    </source>
</evidence>
<feature type="domain" description="DUF4046" evidence="1">
    <location>
        <begin position="74"/>
        <end position="147"/>
    </location>
</feature>
<proteinExistence type="predicted"/>
<dbReference type="Proteomes" id="UP000264294">
    <property type="component" value="Unassembled WGS sequence"/>
</dbReference>
<reference evidence="3 5" key="2">
    <citation type="submission" date="2018-08" db="EMBL/GenBank/DDBJ databases">
        <title>Bacillus clarus sp. nov. strain PS00077A.</title>
        <authorList>
            <person name="Mendez Acevedo M."/>
            <person name="Carroll L."/>
            <person name="Mukherjee M."/>
            <person name="Wiedmann M."/>
            <person name="Kovac J."/>
        </authorList>
    </citation>
    <scope>NUCLEOTIDE SEQUENCE [LARGE SCALE GENOMIC DNA]</scope>
    <source>
        <strain evidence="3 5">PS00077A</strain>
    </source>
</reference>
<gene>
    <name evidence="3" type="ORF">D0U04_28675</name>
    <name evidence="2" type="ORF">DJ93_5415</name>
</gene>
<protein>
    <recommendedName>
        <fullName evidence="1">DUF4046 domain-containing protein</fullName>
    </recommendedName>
</protein>
<feature type="domain" description="DUF4046" evidence="1">
    <location>
        <begin position="233"/>
        <end position="296"/>
    </location>
</feature>
<keyword evidence="5" id="KW-1185">Reference proteome</keyword>
<evidence type="ECO:0000313" key="3">
    <source>
        <dbReference type="EMBL" id="RFT62188.1"/>
    </source>
</evidence>
<dbReference type="PATRIC" id="fig|1405.8.peg.5585"/>
<dbReference type="Pfam" id="PF13255">
    <property type="entry name" value="DUF4046"/>
    <property type="match status" value="3"/>
</dbReference>
<sequence length="523" mass="64328">MDKFQLWTKEAGLKVLEFKIKQQENLTQKQLLAFFDKKWLIKNDLAIPLIKYWNGSPYEMLNNLYPNQFKVWQLKDLPKGYWIGKSSSEALEALRWLIEEKEQLTEEQILQVYNKGWLIKHRLKMPLLEHWNANTYEMLNELYPNRFKVWQWHSLKNEYWRKSTSLTALEELKWLIEEKNHLTKESVLKVVDLNWLIKNKFIIPLKLYWEGNPQKMLNDLYPDIFRKDQSSKFWKKEKTLTTLQWILEEKEQLTEEQIYQEFSTNWLIKNKLNTPLKNFWGSNPYKMINDLYPNRFKEWLFKNVPKDYWTEKTALKALKWTIEEKEQLIEEQIPQRTDIKWFERNKLAVPLRRFWSSSPYKMINDLYPNRFKAWQFPKVPRGFWTKEKVLEALKWTIEEKEQLTDKELMMIFSAHWLRKHRLVQHLVTYWDYSPFKMLADLYPGRFKEWDFKRAPKNFWTKEKALEAFSWTIKEKEQLTAEQLLQKIDRDWVKQHKLLTPYQRYWNGNPHKMLSDLYQYASLH</sequence>
<dbReference type="AlphaFoldDB" id="A0A090YC44"/>
<accession>A0A090YC44</accession>
<name>A0A090YC44_9BACI</name>
<evidence type="ECO:0000259" key="1">
    <source>
        <dbReference type="Pfam" id="PF13255"/>
    </source>
</evidence>
<dbReference type="EMBL" id="JMQC01000009">
    <property type="protein sequence ID" value="KFM95746.1"/>
    <property type="molecule type" value="Genomic_DNA"/>
</dbReference>
<feature type="domain" description="DUF4046" evidence="1">
    <location>
        <begin position="377"/>
        <end position="445"/>
    </location>
</feature>
<evidence type="ECO:0000313" key="5">
    <source>
        <dbReference type="Proteomes" id="UP000264294"/>
    </source>
</evidence>
<dbReference type="InterPro" id="IPR025119">
    <property type="entry name" value="DUF4046"/>
</dbReference>
<evidence type="ECO:0000313" key="2">
    <source>
        <dbReference type="EMBL" id="KFM95746.1"/>
    </source>
</evidence>
<dbReference type="Proteomes" id="UP000029389">
    <property type="component" value="Unassembled WGS sequence"/>
</dbReference>
<dbReference type="RefSeq" id="WP_052109714.1">
    <property type="nucleotide sequence ID" value="NZ_JMQC01000009.1"/>
</dbReference>
<reference evidence="2 4" key="1">
    <citation type="submission" date="2014-04" db="EMBL/GenBank/DDBJ databases">
        <authorList>
            <person name="Bishop-Lilly K.A."/>
            <person name="Broomall S.M."/>
            <person name="Chain P.S."/>
            <person name="Chertkov O."/>
            <person name="Coyne S.R."/>
            <person name="Daligault H.E."/>
            <person name="Davenport K.W."/>
            <person name="Erkkila T."/>
            <person name="Frey K.G."/>
            <person name="Gibbons H.S."/>
            <person name="Gu W."/>
            <person name="Jaissle J."/>
            <person name="Johnson S.L."/>
            <person name="Koroleva G.I."/>
            <person name="Ladner J.T."/>
            <person name="Lo C.-C."/>
            <person name="Minogue T.D."/>
            <person name="Munk C."/>
            <person name="Palacios G.F."/>
            <person name="Redden C.L."/>
            <person name="Rosenzweig C.N."/>
            <person name="Scholz M.B."/>
            <person name="Teshima H."/>
            <person name="Xu Y."/>
        </authorList>
    </citation>
    <scope>NUCLEOTIDE SEQUENCE [LARGE SCALE GENOMIC DNA]</scope>
    <source>
        <strain evidence="2 4">BHP</strain>
    </source>
</reference>
<organism evidence="2 4">
    <name type="scientific">Bacillus clarus</name>
    <dbReference type="NCBI Taxonomy" id="2338372"/>
    <lineage>
        <taxon>Bacteria</taxon>
        <taxon>Bacillati</taxon>
        <taxon>Bacillota</taxon>
        <taxon>Bacilli</taxon>
        <taxon>Bacillales</taxon>
        <taxon>Bacillaceae</taxon>
        <taxon>Bacillus</taxon>
        <taxon>Bacillus cereus group</taxon>
    </lineage>
</organism>
<comment type="caution">
    <text evidence="2">The sequence shown here is derived from an EMBL/GenBank/DDBJ whole genome shotgun (WGS) entry which is preliminary data.</text>
</comment>